<proteinExistence type="predicted"/>
<dbReference type="Proteomes" id="UP001500037">
    <property type="component" value="Unassembled WGS sequence"/>
</dbReference>
<comment type="caution">
    <text evidence="2">The sequence shown here is derived from an EMBL/GenBank/DDBJ whole genome shotgun (WGS) entry which is preliminary data.</text>
</comment>
<evidence type="ECO:0000313" key="3">
    <source>
        <dbReference type="Proteomes" id="UP001500037"/>
    </source>
</evidence>
<reference evidence="2 3" key="1">
    <citation type="journal article" date="2019" name="Int. J. Syst. Evol. Microbiol.">
        <title>The Global Catalogue of Microorganisms (GCM) 10K type strain sequencing project: providing services to taxonomists for standard genome sequencing and annotation.</title>
        <authorList>
            <consortium name="The Broad Institute Genomics Platform"/>
            <consortium name="The Broad Institute Genome Sequencing Center for Infectious Disease"/>
            <person name="Wu L."/>
            <person name="Ma J."/>
        </authorList>
    </citation>
    <scope>NUCLEOTIDE SEQUENCE [LARGE SCALE GENOMIC DNA]</scope>
    <source>
        <strain evidence="2 3">JCM 13004</strain>
    </source>
</reference>
<protein>
    <submittedName>
        <fullName evidence="2">Uncharacterized protein</fullName>
    </submittedName>
</protein>
<evidence type="ECO:0000313" key="2">
    <source>
        <dbReference type="EMBL" id="GAA1273474.1"/>
    </source>
</evidence>
<keyword evidence="3" id="KW-1185">Reference proteome</keyword>
<gene>
    <name evidence="2" type="ORF">GCM10009665_71520</name>
</gene>
<organism evidence="2 3">
    <name type="scientific">Kitasatospora nipponensis</name>
    <dbReference type="NCBI Taxonomy" id="258049"/>
    <lineage>
        <taxon>Bacteria</taxon>
        <taxon>Bacillati</taxon>
        <taxon>Actinomycetota</taxon>
        <taxon>Actinomycetes</taxon>
        <taxon>Kitasatosporales</taxon>
        <taxon>Streptomycetaceae</taxon>
        <taxon>Kitasatospora</taxon>
    </lineage>
</organism>
<sequence>MHQVGNASALPVNLPTRTAPLIVVVPYDLHRMPPGVIPLVAVLLALWLSRALTGAGAVDADQPGAGAARASRPRHPPPIAKYGSIQPAHPRHAVDRPP</sequence>
<evidence type="ECO:0000256" key="1">
    <source>
        <dbReference type="SAM" id="MobiDB-lite"/>
    </source>
</evidence>
<dbReference type="EMBL" id="BAAALF010000239">
    <property type="protein sequence ID" value="GAA1273474.1"/>
    <property type="molecule type" value="Genomic_DNA"/>
</dbReference>
<name>A0ABN1WZ33_9ACTN</name>
<feature type="region of interest" description="Disordered" evidence="1">
    <location>
        <begin position="57"/>
        <end position="98"/>
    </location>
</feature>
<accession>A0ABN1WZ33</accession>